<accession>A0ABP4K913</accession>
<gene>
    <name evidence="2" type="ORF">GCM10009627_23440</name>
</gene>
<reference evidence="3" key="1">
    <citation type="journal article" date="2019" name="Int. J. Syst. Evol. Microbiol.">
        <title>The Global Catalogue of Microorganisms (GCM) 10K type strain sequencing project: providing services to taxonomists for standard genome sequencing and annotation.</title>
        <authorList>
            <consortium name="The Broad Institute Genomics Platform"/>
            <consortium name="The Broad Institute Genome Sequencing Center for Infectious Disease"/>
            <person name="Wu L."/>
            <person name="Ma J."/>
        </authorList>
    </citation>
    <scope>NUCLEOTIDE SEQUENCE [LARGE SCALE GENOMIC DNA]</scope>
    <source>
        <strain evidence="3">JCM 12140</strain>
    </source>
</reference>
<comment type="caution">
    <text evidence="2">The sequence shown here is derived from an EMBL/GenBank/DDBJ whole genome shotgun (WGS) entry which is preliminary data.</text>
</comment>
<dbReference type="EMBL" id="BAAAJX010000011">
    <property type="protein sequence ID" value="GAA1493998.1"/>
    <property type="molecule type" value="Genomic_DNA"/>
</dbReference>
<dbReference type="Proteomes" id="UP001501742">
    <property type="component" value="Unassembled WGS sequence"/>
</dbReference>
<name>A0ABP4K913_9MICO</name>
<protein>
    <recommendedName>
        <fullName evidence="4">PH domain-containing protein</fullName>
    </recommendedName>
</protein>
<sequence length="153" mass="17195">MTDDEVIRAPAWERSASTAALGPLQIVVGAVLITVAFVPEASARVFIVALGVLMVGFGAWTTARARRVAVRLGDEELRYDGYVLSWSVPRAQISTVLDDGYVEWVDETGRQRRRQIGLLTKAYEDDGTKFAPDWIWRRQGLLRVREWAEARAF</sequence>
<proteinExistence type="predicted"/>
<feature type="transmembrane region" description="Helical" evidence="1">
    <location>
        <begin position="20"/>
        <end position="39"/>
    </location>
</feature>
<evidence type="ECO:0008006" key="4">
    <source>
        <dbReference type="Google" id="ProtNLM"/>
    </source>
</evidence>
<feature type="transmembrane region" description="Helical" evidence="1">
    <location>
        <begin position="45"/>
        <end position="63"/>
    </location>
</feature>
<evidence type="ECO:0000313" key="3">
    <source>
        <dbReference type="Proteomes" id="UP001501742"/>
    </source>
</evidence>
<keyword evidence="1" id="KW-0812">Transmembrane</keyword>
<organism evidence="2 3">
    <name type="scientific">Curtobacterium herbarum</name>
    <dbReference type="NCBI Taxonomy" id="150122"/>
    <lineage>
        <taxon>Bacteria</taxon>
        <taxon>Bacillati</taxon>
        <taxon>Actinomycetota</taxon>
        <taxon>Actinomycetes</taxon>
        <taxon>Micrococcales</taxon>
        <taxon>Microbacteriaceae</taxon>
        <taxon>Curtobacterium</taxon>
    </lineage>
</organism>
<keyword evidence="3" id="KW-1185">Reference proteome</keyword>
<evidence type="ECO:0000313" key="2">
    <source>
        <dbReference type="EMBL" id="GAA1493998.1"/>
    </source>
</evidence>
<dbReference type="RefSeq" id="WP_204607196.1">
    <property type="nucleotide sequence ID" value="NZ_BAAAJX010000011.1"/>
</dbReference>
<keyword evidence="1" id="KW-0472">Membrane</keyword>
<evidence type="ECO:0000256" key="1">
    <source>
        <dbReference type="SAM" id="Phobius"/>
    </source>
</evidence>
<keyword evidence="1" id="KW-1133">Transmembrane helix</keyword>